<comment type="cofactor">
    <cofactor evidence="6">
        <name>Mg(2+)</name>
        <dbReference type="ChEBI" id="CHEBI:18420"/>
    </cofactor>
</comment>
<dbReference type="Proteomes" id="UP000214746">
    <property type="component" value="Unassembled WGS sequence"/>
</dbReference>
<feature type="binding site" evidence="6">
    <location>
        <position position="105"/>
    </location>
    <ligand>
        <name>5-phospho-alpha-D-ribose 1-diphosphate</name>
        <dbReference type="ChEBI" id="CHEBI:58017"/>
        <note>ligand shared between dimeric partners</note>
    </ligand>
</feature>
<dbReference type="GO" id="GO:0019856">
    <property type="term" value="P:pyrimidine nucleobase biosynthetic process"/>
    <property type="evidence" value="ECO:0007669"/>
    <property type="project" value="TreeGrafter"/>
</dbReference>
<organism evidence="8 9">
    <name type="scientific">Paenibacillus xerothermodurans</name>
    <dbReference type="NCBI Taxonomy" id="1977292"/>
    <lineage>
        <taxon>Bacteria</taxon>
        <taxon>Bacillati</taxon>
        <taxon>Bacillota</taxon>
        <taxon>Bacilli</taxon>
        <taxon>Bacillales</taxon>
        <taxon>Paenibacillaceae</taxon>
        <taxon>Paenibacillus</taxon>
    </lineage>
</organism>
<dbReference type="CDD" id="cd06223">
    <property type="entry name" value="PRTases_typeI"/>
    <property type="match status" value="1"/>
</dbReference>
<comment type="function">
    <text evidence="6">Catalyzes the transfer of a ribosyl phosphate group from 5-phosphoribose 1-diphosphate to orotate, leading to the formation of orotidine monophosphate (OMP).</text>
</comment>
<evidence type="ECO:0000256" key="6">
    <source>
        <dbReference type="HAMAP-Rule" id="MF_01208"/>
    </source>
</evidence>
<evidence type="ECO:0000256" key="4">
    <source>
        <dbReference type="ARBA" id="ARBA00022679"/>
    </source>
</evidence>
<feature type="binding site" evidence="6">
    <location>
        <position position="109"/>
    </location>
    <ligand>
        <name>5-phospho-alpha-D-ribose 1-diphosphate</name>
        <dbReference type="ChEBI" id="CHEBI:58017"/>
        <note>ligand shared between dimeric partners</note>
    </ligand>
</feature>
<comment type="caution">
    <text evidence="8">The sequence shown here is derived from an EMBL/GenBank/DDBJ whole genome shotgun (WGS) entry which is preliminary data.</text>
</comment>
<reference evidence="8" key="1">
    <citation type="submission" date="2018-06" db="EMBL/GenBank/DDBJ databases">
        <title>Paenibacillus xerothermodurans sp. nov. an extremely dry heat resistant spore forming bacterium isolated from the soil of Cape Canaveral, Florida.</title>
        <authorList>
            <person name="Seuylemezian A."/>
            <person name="Kaur N."/>
            <person name="Patil P."/>
            <person name="Patil P."/>
            <person name="Mayilraj S."/>
            <person name="Vaishampayan P."/>
        </authorList>
    </citation>
    <scope>NUCLEOTIDE SEQUENCE [LARGE SCALE GENOMIC DNA]</scope>
    <source>
        <strain evidence="8">ATCC 27380</strain>
    </source>
</reference>
<dbReference type="HAMAP" id="MF_01208">
    <property type="entry name" value="PyrE"/>
    <property type="match status" value="1"/>
</dbReference>
<dbReference type="GO" id="GO:0044205">
    <property type="term" value="P:'de novo' UMP biosynthetic process"/>
    <property type="evidence" value="ECO:0007669"/>
    <property type="project" value="UniProtKB-UniRule"/>
</dbReference>
<comment type="catalytic activity">
    <reaction evidence="6">
        <text>orotidine 5'-phosphate + diphosphate = orotate + 5-phospho-alpha-D-ribose 1-diphosphate</text>
        <dbReference type="Rhea" id="RHEA:10380"/>
        <dbReference type="ChEBI" id="CHEBI:30839"/>
        <dbReference type="ChEBI" id="CHEBI:33019"/>
        <dbReference type="ChEBI" id="CHEBI:57538"/>
        <dbReference type="ChEBI" id="CHEBI:58017"/>
        <dbReference type="EC" id="2.4.2.10"/>
    </reaction>
</comment>
<evidence type="ECO:0000256" key="3">
    <source>
        <dbReference type="ARBA" id="ARBA00022676"/>
    </source>
</evidence>
<dbReference type="GO" id="GO:0004588">
    <property type="term" value="F:orotate phosphoribosyltransferase activity"/>
    <property type="evidence" value="ECO:0007669"/>
    <property type="project" value="UniProtKB-UniRule"/>
</dbReference>
<dbReference type="PANTHER" id="PTHR19278">
    <property type="entry name" value="OROTATE PHOSPHORIBOSYLTRANSFERASE"/>
    <property type="match status" value="1"/>
</dbReference>
<dbReference type="EMBL" id="NHRJ02000001">
    <property type="protein sequence ID" value="PZE22623.1"/>
    <property type="molecule type" value="Genomic_DNA"/>
</dbReference>
<accession>A0A2W1NVL0</accession>
<evidence type="ECO:0000256" key="1">
    <source>
        <dbReference type="ARBA" id="ARBA00004889"/>
    </source>
</evidence>
<feature type="binding site" description="in other chain" evidence="6">
    <location>
        <begin position="131"/>
        <end position="139"/>
    </location>
    <ligand>
        <name>5-phospho-alpha-D-ribose 1-diphosphate</name>
        <dbReference type="ChEBI" id="CHEBI:58017"/>
        <note>ligand shared between dimeric partners</note>
    </ligand>
</feature>
<keyword evidence="9" id="KW-1185">Reference proteome</keyword>
<dbReference type="EC" id="2.4.2.10" evidence="2 6"/>
<comment type="caution">
    <text evidence="6">Lacks conserved residue(s) required for the propagation of feature annotation.</text>
</comment>
<dbReference type="OrthoDB" id="9802134at2"/>
<dbReference type="SUPFAM" id="SSF53271">
    <property type="entry name" value="PRTase-like"/>
    <property type="match status" value="1"/>
</dbReference>
<name>A0A2W1NVL0_PAEXE</name>
<feature type="binding site" evidence="6">
    <location>
        <position position="135"/>
    </location>
    <ligand>
        <name>orotate</name>
        <dbReference type="ChEBI" id="CHEBI:30839"/>
    </ligand>
</feature>
<proteinExistence type="inferred from homology"/>
<dbReference type="UniPathway" id="UPA00070">
    <property type="reaction ID" value="UER00119"/>
</dbReference>
<dbReference type="InterPro" id="IPR023031">
    <property type="entry name" value="OPRT"/>
</dbReference>
<dbReference type="AlphaFoldDB" id="A0A2W1NVL0"/>
<dbReference type="Gene3D" id="3.40.50.2020">
    <property type="match status" value="1"/>
</dbReference>
<dbReference type="InterPro" id="IPR029057">
    <property type="entry name" value="PRTase-like"/>
</dbReference>
<keyword evidence="3 6" id="KW-0328">Glycosyltransferase</keyword>
<keyword evidence="4 6" id="KW-0808">Transferase</keyword>
<evidence type="ECO:0000313" key="8">
    <source>
        <dbReference type="EMBL" id="PZE22623.1"/>
    </source>
</evidence>
<protein>
    <recommendedName>
        <fullName evidence="2 6">Orotate phosphoribosyltransferase</fullName>
        <shortName evidence="6">OPRT</shortName>
        <shortName evidence="6">OPRTase</shortName>
        <ecNumber evidence="2 6">2.4.2.10</ecNumber>
    </recommendedName>
</protein>
<keyword evidence="6" id="KW-0460">Magnesium</keyword>
<feature type="domain" description="Phosphoribosyltransferase" evidence="7">
    <location>
        <begin position="59"/>
        <end position="153"/>
    </location>
</feature>
<keyword evidence="5 6" id="KW-0665">Pyrimidine biosynthesis</keyword>
<comment type="subunit">
    <text evidence="6">Homodimer.</text>
</comment>
<dbReference type="NCBIfam" id="TIGR00336">
    <property type="entry name" value="pyrE"/>
    <property type="match status" value="1"/>
</dbReference>
<dbReference type="RefSeq" id="WP_089198393.1">
    <property type="nucleotide sequence ID" value="NZ_NHRJ02000001.1"/>
</dbReference>
<sequence>MTTKTIQSNAELAEQIASALLRIKAVALRPQQPFTWTSGLKSPIYCDNRLTISYPEIRELIADGFVSVIRANFPDTEVIAGAATGGIPHAAWVAQKLNLPMVYVRDKAKGHGKENLIEGTIHAGQKTVVIEDLISTGGSSLKVAQAVNSAGAQALCVLGIFSYQFETAASAFGEAGIPFETLTNYTVLLDVALKQGSIQQQDLTALQAWRINPSEYGK</sequence>
<evidence type="ECO:0000256" key="5">
    <source>
        <dbReference type="ARBA" id="ARBA00022975"/>
    </source>
</evidence>
<dbReference type="InterPro" id="IPR000836">
    <property type="entry name" value="PRTase_dom"/>
</dbReference>
<feature type="binding site" evidence="6">
    <location>
        <position position="111"/>
    </location>
    <ligand>
        <name>5-phospho-alpha-D-ribose 1-diphosphate</name>
        <dbReference type="ChEBI" id="CHEBI:58017"/>
        <note>ligand shared between dimeric partners</note>
    </ligand>
</feature>
<evidence type="ECO:0000313" key="9">
    <source>
        <dbReference type="Proteomes" id="UP000214746"/>
    </source>
</evidence>
<dbReference type="Pfam" id="PF00156">
    <property type="entry name" value="Pribosyltran"/>
    <property type="match status" value="1"/>
</dbReference>
<dbReference type="PANTHER" id="PTHR19278:SF9">
    <property type="entry name" value="URIDINE 5'-MONOPHOSPHATE SYNTHASE"/>
    <property type="match status" value="1"/>
</dbReference>
<dbReference type="GO" id="GO:0000287">
    <property type="term" value="F:magnesium ion binding"/>
    <property type="evidence" value="ECO:0007669"/>
    <property type="project" value="UniProtKB-UniRule"/>
</dbReference>
<dbReference type="InterPro" id="IPR004467">
    <property type="entry name" value="Or_phspho_trans_dom"/>
</dbReference>
<gene>
    <name evidence="6" type="primary">pyrE</name>
    <name evidence="8" type="ORF">CBW46_002315</name>
</gene>
<comment type="similarity">
    <text evidence="6">Belongs to the purine/pyrimidine phosphoribosyltransferase family. PyrE subfamily.</text>
</comment>
<evidence type="ECO:0000256" key="2">
    <source>
        <dbReference type="ARBA" id="ARBA00011971"/>
    </source>
</evidence>
<evidence type="ECO:0000259" key="7">
    <source>
        <dbReference type="Pfam" id="PF00156"/>
    </source>
</evidence>
<comment type="pathway">
    <text evidence="1 6">Pyrimidine metabolism; UMP biosynthesis via de novo pathway; UMP from orotate: step 1/2.</text>
</comment>